<evidence type="ECO:0000256" key="1">
    <source>
        <dbReference type="SAM" id="Phobius"/>
    </source>
</evidence>
<evidence type="ECO:0000259" key="2">
    <source>
        <dbReference type="SMART" id="SM01080"/>
    </source>
</evidence>
<gene>
    <name evidence="3" type="ORF">IP90_01078</name>
</gene>
<dbReference type="SMART" id="SM01080">
    <property type="entry name" value="CHASE2"/>
    <property type="match status" value="1"/>
</dbReference>
<dbReference type="RefSeq" id="WP_144898581.1">
    <property type="nucleotide sequence ID" value="NZ_VLKN01000002.1"/>
</dbReference>
<sequence length="618" mass="68626">MKRVRHLLLIWIDAAMARSAIVFMDNWSRVERAYRRPLSRLTLRLKFVFYPLLACAAVGWLAWDWSHERSLGAVEDAIFDKVVRWRPWQPAPSGRVVVVEIDECSIAHFRSRGEGGWPWNRQRHADLLDALDRGGIGAVGYDVLFVDPSPDDPQGDATLDAMAEGGASRFMFASIRLHRDYDEGALLHMVDAPGAFAVVRPPRDNPQVAMQLPYGKHLARHSALVNVTRNEDGVLRDIPLREDVGDWALASLPLQLAIAAGAHVRQPPAASVRPNWRRDSRLPHVSAADLLEGGSAICRDAGSKMPALRGKVALVGYTASGLNDAKPTPVDPVMPGVEVLAEATEALVAGSAIRMPPTWLKYLLAGALVLLTAFAFWRGEPHEDVDSVFVATNLLLLLAAFVGLTFFAFFFDIFASLAFVSLCFGLCRMYAGIQRGRAIGNADYRVEYDANRHPWLAMARLRFVPDPALDAKAAKRRRREYRRRLRRFLYAGCDAVMIEGVVERKSWLHDILDDLMVLVWKGSDQADAHAIAQRDLDALYQHLNDQDDRLDTDGSVRVCVVAAAIDDGRDDSQRGERLRLRELLGQDLNDPAEWPLSASNTFFRTDAGSTGEPPCATS</sequence>
<protein>
    <submittedName>
        <fullName evidence="3">CHASE2 domain-containing sensor protein</fullName>
    </submittedName>
</protein>
<dbReference type="EMBL" id="VLKN01000002">
    <property type="protein sequence ID" value="TWI04936.1"/>
    <property type="molecule type" value="Genomic_DNA"/>
</dbReference>
<dbReference type="Pfam" id="PF05226">
    <property type="entry name" value="CHASE2"/>
    <property type="match status" value="1"/>
</dbReference>
<keyword evidence="1" id="KW-0812">Transmembrane</keyword>
<keyword evidence="4" id="KW-1185">Reference proteome</keyword>
<dbReference type="AlphaFoldDB" id="A0A562LBJ1"/>
<reference evidence="3 4" key="1">
    <citation type="journal article" date="2015" name="Stand. Genomic Sci.">
        <title>Genomic Encyclopedia of Bacterial and Archaeal Type Strains, Phase III: the genomes of soil and plant-associated and newly described type strains.</title>
        <authorList>
            <person name="Whitman W.B."/>
            <person name="Woyke T."/>
            <person name="Klenk H.P."/>
            <person name="Zhou Y."/>
            <person name="Lilburn T.G."/>
            <person name="Beck B.J."/>
            <person name="De Vos P."/>
            <person name="Vandamme P."/>
            <person name="Eisen J.A."/>
            <person name="Garrity G."/>
            <person name="Hugenholtz P."/>
            <person name="Kyrpides N.C."/>
        </authorList>
    </citation>
    <scope>NUCLEOTIDE SEQUENCE [LARGE SCALE GENOMIC DNA]</scope>
    <source>
        <strain evidence="3 4">CGMCC 1.10821</strain>
    </source>
</reference>
<dbReference type="InterPro" id="IPR007890">
    <property type="entry name" value="CHASE2"/>
</dbReference>
<accession>A0A562LBJ1</accession>
<feature type="transmembrane region" description="Helical" evidence="1">
    <location>
        <begin position="43"/>
        <end position="63"/>
    </location>
</feature>
<name>A0A562LBJ1_9GAMM</name>
<keyword evidence="1" id="KW-1133">Transmembrane helix</keyword>
<evidence type="ECO:0000313" key="3">
    <source>
        <dbReference type="EMBL" id="TWI04936.1"/>
    </source>
</evidence>
<feature type="transmembrane region" description="Helical" evidence="1">
    <location>
        <begin position="397"/>
        <end position="427"/>
    </location>
</feature>
<feature type="transmembrane region" description="Helical" evidence="1">
    <location>
        <begin position="359"/>
        <end position="377"/>
    </location>
</feature>
<dbReference type="Proteomes" id="UP000315167">
    <property type="component" value="Unassembled WGS sequence"/>
</dbReference>
<proteinExistence type="predicted"/>
<evidence type="ECO:0000313" key="4">
    <source>
        <dbReference type="Proteomes" id="UP000315167"/>
    </source>
</evidence>
<dbReference type="OrthoDB" id="9803824at2"/>
<comment type="caution">
    <text evidence="3">The sequence shown here is derived from an EMBL/GenBank/DDBJ whole genome shotgun (WGS) entry which is preliminary data.</text>
</comment>
<organism evidence="3 4">
    <name type="scientific">Luteimonas cucumeris</name>
    <dbReference type="NCBI Taxonomy" id="985012"/>
    <lineage>
        <taxon>Bacteria</taxon>
        <taxon>Pseudomonadati</taxon>
        <taxon>Pseudomonadota</taxon>
        <taxon>Gammaproteobacteria</taxon>
        <taxon>Lysobacterales</taxon>
        <taxon>Lysobacteraceae</taxon>
        <taxon>Luteimonas</taxon>
    </lineage>
</organism>
<keyword evidence="1" id="KW-0472">Membrane</keyword>
<feature type="domain" description="CHASE2" evidence="2">
    <location>
        <begin position="71"/>
        <end position="376"/>
    </location>
</feature>